<dbReference type="GO" id="GO:0006281">
    <property type="term" value="P:DNA repair"/>
    <property type="evidence" value="ECO:0007669"/>
    <property type="project" value="UniProtKB-KW"/>
</dbReference>
<dbReference type="EMBL" id="BAABLX010000009">
    <property type="protein sequence ID" value="GAA4939448.1"/>
    <property type="molecule type" value="Genomic_DNA"/>
</dbReference>
<dbReference type="InterPro" id="IPR006555">
    <property type="entry name" value="ATP-dep_Helicase_C"/>
</dbReference>
<evidence type="ECO:0000256" key="3">
    <source>
        <dbReference type="ARBA" id="ARBA00022723"/>
    </source>
</evidence>
<keyword evidence="11" id="KW-0238">DNA-binding</keyword>
<dbReference type="InterPro" id="IPR042493">
    <property type="entry name" value="XPD_DNA_FeS"/>
</dbReference>
<dbReference type="Gene3D" id="3.40.50.300">
    <property type="entry name" value="P-loop containing nucleotide triphosphate hydrolases"/>
    <property type="match status" value="2"/>
</dbReference>
<gene>
    <name evidence="18" type="ORF">GCM10025791_17070</name>
</gene>
<evidence type="ECO:0000256" key="12">
    <source>
        <dbReference type="ARBA" id="ARBA00023204"/>
    </source>
</evidence>
<dbReference type="Gene3D" id="1.10.275.40">
    <property type="match status" value="1"/>
</dbReference>
<keyword evidence="8" id="KW-0067">ATP-binding</keyword>
<keyword evidence="7 18" id="KW-0347">Helicase</keyword>
<evidence type="ECO:0000256" key="16">
    <source>
        <dbReference type="ARBA" id="ARBA00048954"/>
    </source>
</evidence>
<comment type="caution">
    <text evidence="18">The sequence shown here is derived from an EMBL/GenBank/DDBJ whole genome shotgun (WGS) entry which is preliminary data.</text>
</comment>
<keyword evidence="5" id="KW-0227">DNA damage</keyword>
<dbReference type="SMART" id="SM00488">
    <property type="entry name" value="DEXDc2"/>
    <property type="match status" value="1"/>
</dbReference>
<comment type="catalytic activity">
    <reaction evidence="16">
        <text>ATP + H2O = ADP + phosphate + H(+)</text>
        <dbReference type="Rhea" id="RHEA:13065"/>
        <dbReference type="ChEBI" id="CHEBI:15377"/>
        <dbReference type="ChEBI" id="CHEBI:15378"/>
        <dbReference type="ChEBI" id="CHEBI:30616"/>
        <dbReference type="ChEBI" id="CHEBI:43474"/>
        <dbReference type="ChEBI" id="CHEBI:456216"/>
        <dbReference type="EC" id="5.6.2.3"/>
    </reaction>
</comment>
<dbReference type="RefSeq" id="WP_345420107.1">
    <property type="nucleotide sequence ID" value="NZ_AP031496.1"/>
</dbReference>
<evidence type="ECO:0000256" key="14">
    <source>
        <dbReference type="ARBA" id="ARBA00038058"/>
    </source>
</evidence>
<dbReference type="Pfam" id="PF13307">
    <property type="entry name" value="Helicase_C_2"/>
    <property type="match status" value="1"/>
</dbReference>
<dbReference type="AlphaFoldDB" id="A0AAV3U135"/>
<feature type="domain" description="Helicase ATP-binding" evidence="17">
    <location>
        <begin position="202"/>
        <end position="449"/>
    </location>
</feature>
<keyword evidence="2" id="KW-0004">4Fe-4S</keyword>
<dbReference type="InterPro" id="IPR027417">
    <property type="entry name" value="P-loop_NTPase"/>
</dbReference>
<dbReference type="InterPro" id="IPR011604">
    <property type="entry name" value="PDDEXK-like_dom_sf"/>
</dbReference>
<dbReference type="Pfam" id="PF00270">
    <property type="entry name" value="DEAD"/>
    <property type="match status" value="1"/>
</dbReference>
<keyword evidence="3" id="KW-0479">Metal-binding</keyword>
<comment type="cofactor">
    <cofactor evidence="1">
        <name>[4Fe-4S] cluster</name>
        <dbReference type="ChEBI" id="CHEBI:49883"/>
    </cofactor>
</comment>
<dbReference type="Gene3D" id="3.90.320.10">
    <property type="match status" value="1"/>
</dbReference>
<evidence type="ECO:0000256" key="15">
    <source>
        <dbReference type="ARBA" id="ARBA00044969"/>
    </source>
</evidence>
<evidence type="ECO:0000313" key="19">
    <source>
        <dbReference type="Proteomes" id="UP001409585"/>
    </source>
</evidence>
<dbReference type="InterPro" id="IPR006554">
    <property type="entry name" value="Helicase-like_DEXD_c2"/>
</dbReference>
<dbReference type="InterPro" id="IPR014013">
    <property type="entry name" value="Helic_SF1/SF2_ATP-bd_DinG/Rad3"/>
</dbReference>
<dbReference type="PANTHER" id="PTHR11472">
    <property type="entry name" value="DNA REPAIR DEAD HELICASE RAD3/XP-D SUBFAMILY MEMBER"/>
    <property type="match status" value="1"/>
</dbReference>
<dbReference type="PROSITE" id="PS51193">
    <property type="entry name" value="HELICASE_ATP_BIND_2"/>
    <property type="match status" value="1"/>
</dbReference>
<proteinExistence type="inferred from homology"/>
<dbReference type="GO" id="GO:0046872">
    <property type="term" value="F:metal ion binding"/>
    <property type="evidence" value="ECO:0007669"/>
    <property type="project" value="UniProtKB-KW"/>
</dbReference>
<evidence type="ECO:0000256" key="1">
    <source>
        <dbReference type="ARBA" id="ARBA00001966"/>
    </source>
</evidence>
<dbReference type="GO" id="GO:0051539">
    <property type="term" value="F:4 iron, 4 sulfur cluster binding"/>
    <property type="evidence" value="ECO:0007669"/>
    <property type="project" value="UniProtKB-KW"/>
</dbReference>
<keyword evidence="12" id="KW-0234">DNA repair</keyword>
<dbReference type="InterPro" id="IPR014001">
    <property type="entry name" value="Helicase_ATP-bd"/>
</dbReference>
<dbReference type="Pfam" id="PF06733">
    <property type="entry name" value="DEAD_2"/>
    <property type="match status" value="1"/>
</dbReference>
<evidence type="ECO:0000259" key="17">
    <source>
        <dbReference type="PROSITE" id="PS51193"/>
    </source>
</evidence>
<accession>A0AAV3U135</accession>
<dbReference type="PANTHER" id="PTHR11472:SF34">
    <property type="entry name" value="REGULATOR OF TELOMERE ELONGATION HELICASE 1"/>
    <property type="match status" value="1"/>
</dbReference>
<reference evidence="19" key="1">
    <citation type="journal article" date="2019" name="Int. J. Syst. Evol. Microbiol.">
        <title>The Global Catalogue of Microorganisms (GCM) 10K type strain sequencing project: providing services to taxonomists for standard genome sequencing and annotation.</title>
        <authorList>
            <consortium name="The Broad Institute Genomics Platform"/>
            <consortium name="The Broad Institute Genome Sequencing Center for Infectious Disease"/>
            <person name="Wu L."/>
            <person name="Ma J."/>
        </authorList>
    </citation>
    <scope>NUCLEOTIDE SEQUENCE [LARGE SCALE GENOMIC DNA]</scope>
    <source>
        <strain evidence="19">JCM 19134</strain>
    </source>
</reference>
<dbReference type="InterPro" id="IPR011545">
    <property type="entry name" value="DEAD/DEAH_box_helicase_dom"/>
</dbReference>
<evidence type="ECO:0000256" key="2">
    <source>
        <dbReference type="ARBA" id="ARBA00022485"/>
    </source>
</evidence>
<evidence type="ECO:0000256" key="11">
    <source>
        <dbReference type="ARBA" id="ARBA00023125"/>
    </source>
</evidence>
<keyword evidence="4" id="KW-0547">Nucleotide-binding</keyword>
<name>A0AAV3U135_9ALTE</name>
<evidence type="ECO:0000313" key="18">
    <source>
        <dbReference type="EMBL" id="GAA4939448.1"/>
    </source>
</evidence>
<evidence type="ECO:0000256" key="8">
    <source>
        <dbReference type="ARBA" id="ARBA00022840"/>
    </source>
</evidence>
<dbReference type="SMART" id="SM00487">
    <property type="entry name" value="DEXDc"/>
    <property type="match status" value="1"/>
</dbReference>
<evidence type="ECO:0000256" key="5">
    <source>
        <dbReference type="ARBA" id="ARBA00022763"/>
    </source>
</evidence>
<dbReference type="Gene3D" id="1.10.30.20">
    <property type="entry name" value="Bacterial XPD DNA helicase, FeS cluster domain"/>
    <property type="match status" value="1"/>
</dbReference>
<dbReference type="InterPro" id="IPR045028">
    <property type="entry name" value="DinG/Rad3-like"/>
</dbReference>
<dbReference type="EC" id="5.6.2.3" evidence="15"/>
<evidence type="ECO:0000256" key="10">
    <source>
        <dbReference type="ARBA" id="ARBA00023014"/>
    </source>
</evidence>
<protein>
    <recommendedName>
        <fullName evidence="15">DNA 5'-3' helicase</fullName>
        <ecNumber evidence="15">5.6.2.3</ecNumber>
    </recommendedName>
</protein>
<dbReference type="GO" id="GO:0043139">
    <property type="term" value="F:5'-3' DNA helicase activity"/>
    <property type="evidence" value="ECO:0007669"/>
    <property type="project" value="UniProtKB-EC"/>
</dbReference>
<keyword evidence="19" id="KW-1185">Reference proteome</keyword>
<organism evidence="18 19">
    <name type="scientific">Halioxenophilus aromaticivorans</name>
    <dbReference type="NCBI Taxonomy" id="1306992"/>
    <lineage>
        <taxon>Bacteria</taxon>
        <taxon>Pseudomonadati</taxon>
        <taxon>Pseudomonadota</taxon>
        <taxon>Gammaproteobacteria</taxon>
        <taxon>Alteromonadales</taxon>
        <taxon>Alteromonadaceae</taxon>
        <taxon>Halioxenophilus</taxon>
    </lineage>
</organism>
<comment type="similarity">
    <text evidence="14">Belongs to the helicase family. DinG subfamily.</text>
</comment>
<evidence type="ECO:0000256" key="6">
    <source>
        <dbReference type="ARBA" id="ARBA00022801"/>
    </source>
</evidence>
<sequence>MLPGNKVPRVSVGNLVAFVARSGDLGAGGTAGPTAQQGTAGHQWLAKKKPKSWLSEVSVKHTFDTPHGPLQVAGRIDFARFSAGKNPLVEEVKTCLGDPQQDFGASEHWAQALVYGYLLAHSDERLAENVKPALLTEHDLLPAQSQLDIRLTRLDLLNRKTHSETRTHTVAELTEKTQQWVAQYTAWLHLVAQQREKSIASAQGLAFPYPEYRPQQQAVARHVFRCVRDARHLLLEAPTGSGKTLSVCFPLVKALGEQAANKVLYLTTKGSSQQVVLACLTQLQKHGLALSLLQISAKSKSCPCAASDGENYQDCPRRVGYYDRLPKARQEALSLGWLDEKAIQQLCLRHRLCPFEFSLEMAAWADWVVGDANYWYDPVIRLAVLEQGAKPAVVVDEVHNLPDRTRAMFSAQLTSFDLQQIADFVLPSLQSPLMVKRHKKCTRVLSQLAFSAGQFSFEQTLPASRLADLFTAVEELLVVIDEARTQPLPGVMDSLFGNDIGQYLQPLRRFLALQNYLAEHHICVVTAERKNAVQCQLICLNAGPYIAARRSDSQMQLGYSATLNPANYYLDNLGLSDCDSDALHWLQLPSYFPAQHRSVTLVTCVNTRWQNRAESLPQLIATINAVVDSARGNYLLFMPSFEYMDLLLNQIPAEQRRLWVVQPQASSEADRQVFVEAIINASQPTVAVAVMGGVFGEALDLPSGALRGVMVVGTGMGQPNVTNKALQQYWQQQGRDGFDYSFRAPGFTRVVQAAGRVVRSESDRGAVVLIDDRFTHSVYQPLFPPHWQPAVANSVEALQTRLHAFWQDKTVT</sequence>
<keyword evidence="10" id="KW-0411">Iron-sulfur</keyword>
<dbReference type="GO" id="GO:0005524">
    <property type="term" value="F:ATP binding"/>
    <property type="evidence" value="ECO:0007669"/>
    <property type="project" value="UniProtKB-KW"/>
</dbReference>
<evidence type="ECO:0000256" key="4">
    <source>
        <dbReference type="ARBA" id="ARBA00022741"/>
    </source>
</evidence>
<dbReference type="SUPFAM" id="SSF52540">
    <property type="entry name" value="P-loop containing nucleoside triphosphate hydrolases"/>
    <property type="match status" value="2"/>
</dbReference>
<evidence type="ECO:0000256" key="7">
    <source>
        <dbReference type="ARBA" id="ARBA00022806"/>
    </source>
</evidence>
<dbReference type="SMART" id="SM00491">
    <property type="entry name" value="HELICc2"/>
    <property type="match status" value="1"/>
</dbReference>
<evidence type="ECO:0000256" key="9">
    <source>
        <dbReference type="ARBA" id="ARBA00023004"/>
    </source>
</evidence>
<evidence type="ECO:0000256" key="13">
    <source>
        <dbReference type="ARBA" id="ARBA00023235"/>
    </source>
</evidence>
<keyword evidence="6" id="KW-0378">Hydrolase</keyword>
<dbReference type="GO" id="GO:0016818">
    <property type="term" value="F:hydrolase activity, acting on acid anhydrides, in phosphorus-containing anhydrides"/>
    <property type="evidence" value="ECO:0007669"/>
    <property type="project" value="InterPro"/>
</dbReference>
<keyword evidence="9" id="KW-0408">Iron</keyword>
<dbReference type="InterPro" id="IPR010614">
    <property type="entry name" value="RAD3-like_helicase_DEAD"/>
</dbReference>
<dbReference type="Proteomes" id="UP001409585">
    <property type="component" value="Unassembled WGS sequence"/>
</dbReference>
<dbReference type="GO" id="GO:0003677">
    <property type="term" value="F:DNA binding"/>
    <property type="evidence" value="ECO:0007669"/>
    <property type="project" value="UniProtKB-KW"/>
</dbReference>
<keyword evidence="13" id="KW-0413">Isomerase</keyword>